<comment type="similarity">
    <text evidence="1">Belongs to the TIP41 family.</text>
</comment>
<reference evidence="3 4" key="1">
    <citation type="journal article" date="2023" name="BMC Biol.">
        <title>The compact genome of the sponge Oopsacas minuta (Hexactinellida) is lacking key metazoan core genes.</title>
        <authorList>
            <person name="Santini S."/>
            <person name="Schenkelaars Q."/>
            <person name="Jourda C."/>
            <person name="Duchesne M."/>
            <person name="Belahbib H."/>
            <person name="Rocher C."/>
            <person name="Selva M."/>
            <person name="Riesgo A."/>
            <person name="Vervoort M."/>
            <person name="Leys S.P."/>
            <person name="Kodjabachian L."/>
            <person name="Le Bivic A."/>
            <person name="Borchiellini C."/>
            <person name="Claverie J.M."/>
            <person name="Renard E."/>
        </authorList>
    </citation>
    <scope>NUCLEOTIDE SEQUENCE [LARGE SCALE GENOMIC DNA]</scope>
    <source>
        <strain evidence="3">SPO-2</strain>
    </source>
</reference>
<proteinExistence type="inferred from homology"/>
<organism evidence="3 4">
    <name type="scientific">Oopsacas minuta</name>
    <dbReference type="NCBI Taxonomy" id="111878"/>
    <lineage>
        <taxon>Eukaryota</taxon>
        <taxon>Metazoa</taxon>
        <taxon>Porifera</taxon>
        <taxon>Hexactinellida</taxon>
        <taxon>Hexasterophora</taxon>
        <taxon>Lyssacinosida</taxon>
        <taxon>Leucopsacidae</taxon>
        <taxon>Oopsacas</taxon>
    </lineage>
</organism>
<comment type="caution">
    <text evidence="3">The sequence shown here is derived from an EMBL/GenBank/DDBJ whole genome shotgun (WGS) entry which is preliminary data.</text>
</comment>
<protein>
    <recommendedName>
        <fullName evidence="2">TIP41-like protein</fullName>
    </recommendedName>
</protein>
<dbReference type="InterPro" id="IPR007303">
    <property type="entry name" value="TIP41-like"/>
</dbReference>
<dbReference type="AlphaFoldDB" id="A0AAV7K1F2"/>
<evidence type="ECO:0000256" key="2">
    <source>
        <dbReference type="ARBA" id="ARBA00018951"/>
    </source>
</evidence>
<dbReference type="PANTHER" id="PTHR21021:SF16">
    <property type="entry name" value="TIP41-LIKE PROTEIN"/>
    <property type="match status" value="1"/>
</dbReference>
<evidence type="ECO:0000313" key="3">
    <source>
        <dbReference type="EMBL" id="KAI6655023.1"/>
    </source>
</evidence>
<keyword evidence="4" id="KW-1185">Reference proteome</keyword>
<gene>
    <name evidence="3" type="ORF">LOD99_2312</name>
</gene>
<dbReference type="GO" id="GO:0031929">
    <property type="term" value="P:TOR signaling"/>
    <property type="evidence" value="ECO:0007669"/>
    <property type="project" value="TreeGrafter"/>
</dbReference>
<evidence type="ECO:0000256" key="1">
    <source>
        <dbReference type="ARBA" id="ARBA00006658"/>
    </source>
</evidence>
<sequence length="280" mass="32469">MASNKGEVQEPINESLDYGNWKFLSRKSHILNSKCTSNSQCESVPVTTSETDKRRLYCDHCCFAKLLELPELPEMCFPQSFLIIEHCSGVRICFAAFDALQLVDAHNDKLKVQMAEKWKEERSNTQGVGDVVHPFDWTYTTEYTGTIVPNPPHSIKIELTEEQINLEKLKQQEKILFYNDIILFEDELADNGVSILRVKIRVMTSCFFILLRQFLRVDGVLIRVNEARYYHEKDSKYILREISCREGATKDIHPTLHTQQDEVARILPVKLLKMEKLMLP</sequence>
<dbReference type="GO" id="GO:0005829">
    <property type="term" value="C:cytosol"/>
    <property type="evidence" value="ECO:0007669"/>
    <property type="project" value="TreeGrafter"/>
</dbReference>
<dbReference type="PANTHER" id="PTHR21021">
    <property type="entry name" value="GAF/PUTATIVE CYTOSKELETAL PROTEIN"/>
    <property type="match status" value="1"/>
</dbReference>
<dbReference type="Pfam" id="PF04176">
    <property type="entry name" value="TIP41"/>
    <property type="match status" value="1"/>
</dbReference>
<dbReference type="EMBL" id="JAKMXF010000210">
    <property type="protein sequence ID" value="KAI6655023.1"/>
    <property type="molecule type" value="Genomic_DNA"/>
</dbReference>
<evidence type="ECO:0000313" key="4">
    <source>
        <dbReference type="Proteomes" id="UP001165289"/>
    </source>
</evidence>
<dbReference type="InterPro" id="IPR051330">
    <property type="entry name" value="Phosphatase_reg/MetRdx"/>
</dbReference>
<dbReference type="Proteomes" id="UP001165289">
    <property type="component" value="Unassembled WGS sequence"/>
</dbReference>
<name>A0AAV7K1F2_9METZ</name>
<accession>A0AAV7K1F2</accession>